<evidence type="ECO:0000313" key="6">
    <source>
        <dbReference type="Proteomes" id="UP000297248"/>
    </source>
</evidence>
<feature type="coiled-coil region" evidence="1">
    <location>
        <begin position="79"/>
        <end position="106"/>
    </location>
</feature>
<protein>
    <recommendedName>
        <fullName evidence="3">PIN like domain-containing protein</fullName>
    </recommendedName>
</protein>
<reference evidence="5 6" key="1">
    <citation type="journal article" date="2016" name="Int. J. Syst. Evol. Microbiol.">
        <title>Proposal of Mucilaginibacter phyllosphaerae sp. nov. isolated from the phyllosphere of Galium album.</title>
        <authorList>
            <person name="Aydogan E.L."/>
            <person name="Busse H.J."/>
            <person name="Moser G."/>
            <person name="Muller C."/>
            <person name="Kampfer P."/>
            <person name="Glaeser S.P."/>
        </authorList>
    </citation>
    <scope>NUCLEOTIDE SEQUENCE [LARGE SCALE GENOMIC DNA]</scope>
    <source>
        <strain evidence="5 6">PP-F2FG21</strain>
    </source>
</reference>
<dbReference type="OrthoDB" id="9182727at2"/>
<accession>A0A4Y8A767</accession>
<reference evidence="5" key="2">
    <citation type="submission" date="2019-03" db="EMBL/GenBank/DDBJ databases">
        <authorList>
            <person name="Yan Y.-Q."/>
            <person name="Du Z.-J."/>
        </authorList>
    </citation>
    <scope>NUCLEOTIDE SEQUENCE</scope>
    <source>
        <strain evidence="5">PP-F2FG21</strain>
    </source>
</reference>
<dbReference type="Proteomes" id="UP000583101">
    <property type="component" value="Unassembled WGS sequence"/>
</dbReference>
<evidence type="ECO:0000313" key="4">
    <source>
        <dbReference type="EMBL" id="MBB3969522.1"/>
    </source>
</evidence>
<dbReference type="EMBL" id="JACIEG010000003">
    <property type="protein sequence ID" value="MBB3969522.1"/>
    <property type="molecule type" value="Genomic_DNA"/>
</dbReference>
<dbReference type="RefSeq" id="WP_134338143.1">
    <property type="nucleotide sequence ID" value="NZ_BMCZ01000011.1"/>
</dbReference>
<keyword evidence="1" id="KW-0175">Coiled coil</keyword>
<dbReference type="Proteomes" id="UP000297248">
    <property type="component" value="Unassembled WGS sequence"/>
</dbReference>
<reference evidence="4 7" key="3">
    <citation type="submission" date="2020-08" db="EMBL/GenBank/DDBJ databases">
        <title>Genomic Encyclopedia of Type Strains, Phase IV (KMG-IV): sequencing the most valuable type-strain genomes for metagenomic binning, comparative biology and taxonomic classification.</title>
        <authorList>
            <person name="Goeker M."/>
        </authorList>
    </citation>
    <scope>NUCLEOTIDE SEQUENCE [LARGE SCALE GENOMIC DNA]</scope>
    <source>
        <strain evidence="4 7">DSM 100995</strain>
    </source>
</reference>
<evidence type="ECO:0000313" key="5">
    <source>
        <dbReference type="EMBL" id="TEW63619.1"/>
    </source>
</evidence>
<comment type="caution">
    <text evidence="5">The sequence shown here is derived from an EMBL/GenBank/DDBJ whole genome shotgun (WGS) entry which is preliminary data.</text>
</comment>
<evidence type="ECO:0000313" key="7">
    <source>
        <dbReference type="Proteomes" id="UP000583101"/>
    </source>
</evidence>
<dbReference type="Pfam" id="PF18476">
    <property type="entry name" value="PIN_8"/>
    <property type="match status" value="1"/>
</dbReference>
<gene>
    <name evidence="5" type="ORF">E2R65_19320</name>
    <name evidence="4" type="ORF">GGR35_002125</name>
</gene>
<proteinExistence type="predicted"/>
<dbReference type="AlphaFoldDB" id="A0A4Y8A767"/>
<evidence type="ECO:0000256" key="2">
    <source>
        <dbReference type="SAM" id="MobiDB-lite"/>
    </source>
</evidence>
<feature type="domain" description="PIN like" evidence="3">
    <location>
        <begin position="24"/>
        <end position="246"/>
    </location>
</feature>
<dbReference type="EMBL" id="SNQG01000009">
    <property type="protein sequence ID" value="TEW63619.1"/>
    <property type="molecule type" value="Genomic_DNA"/>
</dbReference>
<sequence>MRDQFSEYYQIPDTQLSAHWKNDIFCFDANVLLNLYRYTPATRKAFFDLLGKIKDRIFIPYQAAFEYHKNRLIVISAQKAAYKDIRETLLKKKNEIEAKLNEFKKHPYLRSGELTIQIESAFDAIGKDLDKLEKDHPDYLAHDPVCEELTLLLHGKIGDDFSTDDLEKAYREGKKRYDEKIPPGYMDFKEKQNEGNRSLYGDVILWKQVISKAKGTEQSIILVTDDLKEDWWYKFKGKTISPRPELIKEFKNETQKRINIYRADTFLEMANKNLAQQTTKEAILEIRDIRLADEQDILTRLKERFSLANMEEIASENDINKGSKKSTAFEQAISDLADENRT</sequence>
<dbReference type="InterPro" id="IPR041578">
    <property type="entry name" value="PIN_8"/>
</dbReference>
<evidence type="ECO:0000256" key="1">
    <source>
        <dbReference type="SAM" id="Coils"/>
    </source>
</evidence>
<keyword evidence="7" id="KW-1185">Reference proteome</keyword>
<feature type="region of interest" description="Disordered" evidence="2">
    <location>
        <begin position="317"/>
        <end position="342"/>
    </location>
</feature>
<name>A0A4Y8A767_9SPHI</name>
<evidence type="ECO:0000259" key="3">
    <source>
        <dbReference type="Pfam" id="PF18476"/>
    </source>
</evidence>
<organism evidence="5 6">
    <name type="scientific">Mucilaginibacter phyllosphaerae</name>
    <dbReference type="NCBI Taxonomy" id="1812349"/>
    <lineage>
        <taxon>Bacteria</taxon>
        <taxon>Pseudomonadati</taxon>
        <taxon>Bacteroidota</taxon>
        <taxon>Sphingobacteriia</taxon>
        <taxon>Sphingobacteriales</taxon>
        <taxon>Sphingobacteriaceae</taxon>
        <taxon>Mucilaginibacter</taxon>
    </lineage>
</organism>